<dbReference type="EMBL" id="JXTC01000087">
    <property type="protein sequence ID" value="PON90137.1"/>
    <property type="molecule type" value="Genomic_DNA"/>
</dbReference>
<accession>A0A2P5EX72</accession>
<protein>
    <submittedName>
        <fullName evidence="2">Uncharacterized protein</fullName>
    </submittedName>
</protein>
<proteinExistence type="predicted"/>
<evidence type="ECO:0000313" key="2">
    <source>
        <dbReference type="EMBL" id="PON90137.1"/>
    </source>
</evidence>
<reference evidence="3" key="1">
    <citation type="submission" date="2016-06" db="EMBL/GenBank/DDBJ databases">
        <title>Parallel loss of symbiosis genes in relatives of nitrogen-fixing non-legume Parasponia.</title>
        <authorList>
            <person name="Van Velzen R."/>
            <person name="Holmer R."/>
            <person name="Bu F."/>
            <person name="Rutten L."/>
            <person name="Van Zeijl A."/>
            <person name="Liu W."/>
            <person name="Santuari L."/>
            <person name="Cao Q."/>
            <person name="Sharma T."/>
            <person name="Shen D."/>
            <person name="Roswanjaya Y."/>
            <person name="Wardhani T."/>
            <person name="Kalhor M.S."/>
            <person name="Jansen J."/>
            <person name="Van den Hoogen J."/>
            <person name="Gungor B."/>
            <person name="Hartog M."/>
            <person name="Hontelez J."/>
            <person name="Verver J."/>
            <person name="Yang W.-C."/>
            <person name="Schijlen E."/>
            <person name="Repin R."/>
            <person name="Schilthuizen M."/>
            <person name="Schranz E."/>
            <person name="Heidstra R."/>
            <person name="Miyata K."/>
            <person name="Fedorova E."/>
            <person name="Kohlen W."/>
            <person name="Bisseling T."/>
            <person name="Smit S."/>
            <person name="Geurts R."/>
        </authorList>
    </citation>
    <scope>NUCLEOTIDE SEQUENCE [LARGE SCALE GENOMIC DNA]</scope>
    <source>
        <strain evidence="3">cv. RG33-2</strain>
    </source>
</reference>
<dbReference type="OrthoDB" id="10474236at2759"/>
<name>A0A2P5EX72_TREOI</name>
<keyword evidence="3" id="KW-1185">Reference proteome</keyword>
<feature type="non-terminal residue" evidence="2">
    <location>
        <position position="1"/>
    </location>
</feature>
<evidence type="ECO:0000313" key="3">
    <source>
        <dbReference type="Proteomes" id="UP000237000"/>
    </source>
</evidence>
<comment type="caution">
    <text evidence="2">The sequence shown here is derived from an EMBL/GenBank/DDBJ whole genome shotgun (WGS) entry which is preliminary data.</text>
</comment>
<sequence length="59" mass="6814">GSFITISRDGARDLRDGATDLSSSRGTETREKTRDFCRELKEFVNCGERKRNDQIEYRA</sequence>
<feature type="region of interest" description="Disordered" evidence="1">
    <location>
        <begin position="1"/>
        <end position="29"/>
    </location>
</feature>
<feature type="compositionally biased region" description="Basic and acidic residues" evidence="1">
    <location>
        <begin position="9"/>
        <end position="18"/>
    </location>
</feature>
<organism evidence="2 3">
    <name type="scientific">Trema orientale</name>
    <name type="common">Charcoal tree</name>
    <name type="synonym">Celtis orientalis</name>
    <dbReference type="NCBI Taxonomy" id="63057"/>
    <lineage>
        <taxon>Eukaryota</taxon>
        <taxon>Viridiplantae</taxon>
        <taxon>Streptophyta</taxon>
        <taxon>Embryophyta</taxon>
        <taxon>Tracheophyta</taxon>
        <taxon>Spermatophyta</taxon>
        <taxon>Magnoliopsida</taxon>
        <taxon>eudicotyledons</taxon>
        <taxon>Gunneridae</taxon>
        <taxon>Pentapetalae</taxon>
        <taxon>rosids</taxon>
        <taxon>fabids</taxon>
        <taxon>Rosales</taxon>
        <taxon>Cannabaceae</taxon>
        <taxon>Trema</taxon>
    </lineage>
</organism>
<dbReference type="InParanoid" id="A0A2P5EX72"/>
<dbReference type="AlphaFoldDB" id="A0A2P5EX72"/>
<dbReference type="Proteomes" id="UP000237000">
    <property type="component" value="Unassembled WGS sequence"/>
</dbReference>
<evidence type="ECO:0000256" key="1">
    <source>
        <dbReference type="SAM" id="MobiDB-lite"/>
    </source>
</evidence>
<gene>
    <name evidence="2" type="ORF">TorRG33x02_141690</name>
</gene>